<comment type="caution">
    <text evidence="1">The sequence shown here is derived from an EMBL/GenBank/DDBJ whole genome shotgun (WGS) entry which is preliminary data.</text>
</comment>
<dbReference type="Proteomes" id="UP000315711">
    <property type="component" value="Unassembled WGS sequence"/>
</dbReference>
<accession>A0A562QUT6</accession>
<gene>
    <name evidence="1" type="ORF">IQ10_00319</name>
</gene>
<evidence type="ECO:0000313" key="2">
    <source>
        <dbReference type="Proteomes" id="UP000315711"/>
    </source>
</evidence>
<dbReference type="AlphaFoldDB" id="A0A562QUT6"/>
<organism evidence="1 2">
    <name type="scientific">Halalkalibacter nanhaiisediminis</name>
    <dbReference type="NCBI Taxonomy" id="688079"/>
    <lineage>
        <taxon>Bacteria</taxon>
        <taxon>Bacillati</taxon>
        <taxon>Bacillota</taxon>
        <taxon>Bacilli</taxon>
        <taxon>Bacillales</taxon>
        <taxon>Bacillaceae</taxon>
        <taxon>Halalkalibacter</taxon>
    </lineage>
</organism>
<proteinExistence type="predicted"/>
<sequence length="81" mass="9270">MVQFGWQRGSVEESLRTAIEVKSFEELCALIANSMSQVEIGFVQSYLTIDYYGYDDRVLEDVYIVALDKYGVLGWLNGTFE</sequence>
<dbReference type="EMBL" id="VLKZ01000001">
    <property type="protein sequence ID" value="TWI59896.1"/>
    <property type="molecule type" value="Genomic_DNA"/>
</dbReference>
<evidence type="ECO:0000313" key="1">
    <source>
        <dbReference type="EMBL" id="TWI59896.1"/>
    </source>
</evidence>
<dbReference type="RefSeq" id="WP_144448719.1">
    <property type="nucleotide sequence ID" value="NZ_VLKZ01000001.1"/>
</dbReference>
<name>A0A562QUT6_9BACI</name>
<reference evidence="1 2" key="1">
    <citation type="journal article" date="2015" name="Stand. Genomic Sci.">
        <title>Genomic Encyclopedia of Bacterial and Archaeal Type Strains, Phase III: the genomes of soil and plant-associated and newly described type strains.</title>
        <authorList>
            <person name="Whitman W.B."/>
            <person name="Woyke T."/>
            <person name="Klenk H.P."/>
            <person name="Zhou Y."/>
            <person name="Lilburn T.G."/>
            <person name="Beck B.J."/>
            <person name="De Vos P."/>
            <person name="Vandamme P."/>
            <person name="Eisen J.A."/>
            <person name="Garrity G."/>
            <person name="Hugenholtz P."/>
            <person name="Kyrpides N.C."/>
        </authorList>
    </citation>
    <scope>NUCLEOTIDE SEQUENCE [LARGE SCALE GENOMIC DNA]</scope>
    <source>
        <strain evidence="1 2">CGMCC 1.10116</strain>
    </source>
</reference>
<keyword evidence="2" id="KW-1185">Reference proteome</keyword>
<protein>
    <submittedName>
        <fullName evidence="1">Uncharacterized protein</fullName>
    </submittedName>
</protein>